<dbReference type="Proteomes" id="UP000823561">
    <property type="component" value="Chromosome 20"/>
</dbReference>
<proteinExistence type="predicted"/>
<dbReference type="AlphaFoldDB" id="A0AAV6FR42"/>
<dbReference type="PANTHER" id="PTHR31912:SF34">
    <property type="entry name" value="NOTOCHORD-RELATED PROTEIN"/>
    <property type="match status" value="1"/>
</dbReference>
<reference evidence="2" key="1">
    <citation type="submission" date="2020-10" db="EMBL/GenBank/DDBJ databases">
        <title>Chromosome-scale genome assembly of the Allis shad, Alosa alosa.</title>
        <authorList>
            <person name="Margot Z."/>
            <person name="Christophe K."/>
            <person name="Cabau C."/>
            <person name="Louis A."/>
            <person name="Berthelot C."/>
            <person name="Parey E."/>
            <person name="Roest Crollius H."/>
            <person name="Montfort J."/>
            <person name="Robinson-Rechavi M."/>
            <person name="Bucao C."/>
            <person name="Bouchez O."/>
            <person name="Gislard M."/>
            <person name="Lluch J."/>
            <person name="Milhes M."/>
            <person name="Lampietro C."/>
            <person name="Lopez Roques C."/>
            <person name="Donnadieu C."/>
            <person name="Braasch I."/>
            <person name="Desvignes T."/>
            <person name="Postlethwait J."/>
            <person name="Bobe J."/>
            <person name="Guiguen Y."/>
        </authorList>
    </citation>
    <scope>NUCLEOTIDE SEQUENCE</scope>
    <source>
        <strain evidence="2">M-15738</strain>
        <tissue evidence="2">Blood</tissue>
    </source>
</reference>
<evidence type="ECO:0000313" key="3">
    <source>
        <dbReference type="Proteomes" id="UP000823561"/>
    </source>
</evidence>
<dbReference type="PROSITE" id="PS00028">
    <property type="entry name" value="ZINC_FINGER_C2H2_1"/>
    <property type="match status" value="1"/>
</dbReference>
<accession>A0AAV6FR42</accession>
<dbReference type="PANTHER" id="PTHR31912">
    <property type="entry name" value="IP13529P"/>
    <property type="match status" value="1"/>
</dbReference>
<protein>
    <recommendedName>
        <fullName evidence="1">C2H2-type domain-containing protein</fullName>
    </recommendedName>
</protein>
<comment type="caution">
    <text evidence="2">The sequence shown here is derived from an EMBL/GenBank/DDBJ whole genome shotgun (WGS) entry which is preliminary data.</text>
</comment>
<sequence>MFLCLVRIESMHCKFCSFSADQDGLVRHHQLCHKRRHQWPCVYSDCVCVFRTQGALKSHLSRNHRKSAPIAQQSFTFRCECCDFQQICSQIDFLKHLGNHLKIQETIQCPFLGCEFKTNTYSTFSSHKSRKHKQYTVKDFRTVIQPVSAEAGIADESIASTSLQDSSFEFEEDRVDHLDFEQVEHKVASLFLSMQTDLHVTRSAIQKIVEEIRDLFICSKFLAFRSVAEVLKKNNISTENNLVEDIIDSVFTSSPLVTGTSVKGCLSTDYRRTGYFKKNFKLIEPVEYLYRQGSTNSFVYVPLPLMLQNLLRCPDFLGALVFRHEHLAGVYRSFQDGQYFRQRRDSTDEGVEISLALYIDEFEVANPLGTSRNIHKIVAVYWVILNLPATFKAGLTSIQLGALGNSRDVKEFGYERFLEPLIKDLKVIEDNGIHVEALRRSVGVKIFCVCADNLGAHSLAGFQESFIVDKFCRFCLISHSEIGTPRPRDFLLRTVDQHDKFVDELKQNPTLKSVNGVKRECVLSQHLTSFHPVTGFPPDILHDFFEGVIPVELALCLSDLISKGFFTLDKLNYFIRSFPYKHSDKVNKPKVVRKAAIKNGSIGGNGHENWALLRLLPLMVGGCVAENDPSWEILMDLKEIVQIVVSDKFTEETLSYLSFKLKDHHLLLRDTFPNFPFKPKHHFILHYPHLIRCFGPLVDLWTMRFESKHSVFKRIAHDLHNTKNLELSLGTKHQQFMAYYLDGQSLFQSNLYIEKVSTVQIGSLNSSQKSAVSRKYPYNNTVCLTSKVQLYGTEYAEGMVVSAGQCYGQPEFFMIVSIIVNSDKVSFLSKKLTAWYFEHYRSFQVQYSDYSEVVIVEIDNLNHYYPLAVYSVGGKLWVTPRTYLC</sequence>
<dbReference type="SMART" id="SM00355">
    <property type="entry name" value="ZnF_C2H2"/>
    <property type="match status" value="4"/>
</dbReference>
<feature type="domain" description="C2H2-type" evidence="1">
    <location>
        <begin position="41"/>
        <end position="64"/>
    </location>
</feature>
<organism evidence="2 3">
    <name type="scientific">Alosa alosa</name>
    <name type="common">allis shad</name>
    <dbReference type="NCBI Taxonomy" id="278164"/>
    <lineage>
        <taxon>Eukaryota</taxon>
        <taxon>Metazoa</taxon>
        <taxon>Chordata</taxon>
        <taxon>Craniata</taxon>
        <taxon>Vertebrata</taxon>
        <taxon>Euteleostomi</taxon>
        <taxon>Actinopterygii</taxon>
        <taxon>Neopterygii</taxon>
        <taxon>Teleostei</taxon>
        <taxon>Clupei</taxon>
        <taxon>Clupeiformes</taxon>
        <taxon>Clupeoidei</taxon>
        <taxon>Clupeidae</taxon>
        <taxon>Alosa</taxon>
    </lineage>
</organism>
<evidence type="ECO:0000259" key="1">
    <source>
        <dbReference type="PROSITE" id="PS00028"/>
    </source>
</evidence>
<name>A0AAV6FR42_9TELE</name>
<dbReference type="EMBL" id="JADWDJ010000020">
    <property type="protein sequence ID" value="KAG5264954.1"/>
    <property type="molecule type" value="Genomic_DNA"/>
</dbReference>
<gene>
    <name evidence="2" type="ORF">AALO_G00259820</name>
</gene>
<keyword evidence="3" id="KW-1185">Reference proteome</keyword>
<evidence type="ECO:0000313" key="2">
    <source>
        <dbReference type="EMBL" id="KAG5264954.1"/>
    </source>
</evidence>
<dbReference type="InterPro" id="IPR013087">
    <property type="entry name" value="Znf_C2H2_type"/>
</dbReference>